<dbReference type="EMBL" id="CADDTS010000048">
    <property type="protein sequence ID" value="CAB1221484.1"/>
    <property type="molecule type" value="Genomic_DNA"/>
</dbReference>
<name>A0A811GF00_9GAMM</name>
<dbReference type="Proteomes" id="UP000489961">
    <property type="component" value="Unassembled WGS sequence"/>
</dbReference>
<proteinExistence type="predicted"/>
<organism evidence="2 3">
    <name type="scientific">Acinetobacter bouvetii</name>
    <dbReference type="NCBI Taxonomy" id="202951"/>
    <lineage>
        <taxon>Bacteria</taxon>
        <taxon>Pseudomonadati</taxon>
        <taxon>Pseudomonadota</taxon>
        <taxon>Gammaproteobacteria</taxon>
        <taxon>Moraxellales</taxon>
        <taxon>Moraxellaceae</taxon>
        <taxon>Acinetobacter</taxon>
    </lineage>
</organism>
<sequence length="48" mass="5332">MICMFYSSDQTSCIAYLSSEAVGSLLIMFVVLLGVYGVFKIILRLMGF</sequence>
<evidence type="ECO:0000313" key="3">
    <source>
        <dbReference type="Proteomes" id="UP000489961"/>
    </source>
</evidence>
<keyword evidence="1" id="KW-0472">Membrane</keyword>
<keyword evidence="1" id="KW-1133">Transmembrane helix</keyword>
<reference evidence="2 3" key="1">
    <citation type="submission" date="2020-02" db="EMBL/GenBank/DDBJ databases">
        <authorList>
            <person name="Chaudhuri R."/>
        </authorList>
    </citation>
    <scope>NUCLEOTIDE SEQUENCE [LARGE SCALE GENOMIC DNA]</scope>
    <source>
        <strain evidence="2">SFB21</strain>
    </source>
</reference>
<accession>A0A811GF00</accession>
<feature type="transmembrane region" description="Helical" evidence="1">
    <location>
        <begin position="25"/>
        <end position="43"/>
    </location>
</feature>
<evidence type="ECO:0000256" key="1">
    <source>
        <dbReference type="SAM" id="Phobius"/>
    </source>
</evidence>
<evidence type="ECO:0000313" key="2">
    <source>
        <dbReference type="EMBL" id="CAB1221484.1"/>
    </source>
</evidence>
<protein>
    <submittedName>
        <fullName evidence="2">Uncharacterized protein</fullName>
    </submittedName>
</protein>
<gene>
    <name evidence="2" type="ORF">SFB21_2822</name>
</gene>
<comment type="caution">
    <text evidence="2">The sequence shown here is derived from an EMBL/GenBank/DDBJ whole genome shotgun (WGS) entry which is preliminary data.</text>
</comment>
<dbReference type="AlphaFoldDB" id="A0A811GF00"/>
<keyword evidence="1" id="KW-0812">Transmembrane</keyword>